<reference evidence="1" key="1">
    <citation type="submission" date="2020-09" db="EMBL/GenBank/DDBJ databases">
        <title>Brevundimonas sp. LVF2 isolated from a puddle in Goettingen, Germany.</title>
        <authorList>
            <person name="Friedrich I."/>
            <person name="Klassen A."/>
            <person name="Hannes N."/>
            <person name="Schneider D."/>
            <person name="Hertel R."/>
            <person name="Daniel R."/>
        </authorList>
    </citation>
    <scope>NUCLEOTIDE SEQUENCE</scope>
    <source>
        <strain evidence="1">LVF2</strain>
    </source>
</reference>
<keyword evidence="2" id="KW-1185">Reference proteome</keyword>
<dbReference type="RefSeq" id="WP_207869630.1">
    <property type="nucleotide sequence ID" value="NZ_CP062222.1"/>
</dbReference>
<protein>
    <submittedName>
        <fullName evidence="1">Uncharacterized protein</fullName>
    </submittedName>
</protein>
<dbReference type="EMBL" id="CP062222">
    <property type="protein sequence ID" value="QTC90855.1"/>
    <property type="molecule type" value="Genomic_DNA"/>
</dbReference>
<accession>A0A975C2W4</accession>
<proteinExistence type="predicted"/>
<evidence type="ECO:0000313" key="2">
    <source>
        <dbReference type="Proteomes" id="UP000663918"/>
    </source>
</evidence>
<dbReference type="AlphaFoldDB" id="A0A975C2W4"/>
<dbReference type="KEGG" id="bgoe:IFJ75_16755"/>
<gene>
    <name evidence="1" type="ORF">IFJ75_16755</name>
</gene>
<evidence type="ECO:0000313" key="1">
    <source>
        <dbReference type="EMBL" id="QTC90855.1"/>
    </source>
</evidence>
<dbReference type="Proteomes" id="UP000663918">
    <property type="component" value="Chromosome"/>
</dbReference>
<organism evidence="1 2">
    <name type="scientific">Brevundimonas goettingensis</name>
    <dbReference type="NCBI Taxonomy" id="2774190"/>
    <lineage>
        <taxon>Bacteria</taxon>
        <taxon>Pseudomonadati</taxon>
        <taxon>Pseudomonadota</taxon>
        <taxon>Alphaproteobacteria</taxon>
        <taxon>Caulobacterales</taxon>
        <taxon>Caulobacteraceae</taxon>
        <taxon>Brevundimonas</taxon>
    </lineage>
</organism>
<sequence>MFDLYEFMLKSRLTTSRRHCATYWCQMAPNYLVIGGPSDTAMITVFRRLISEGRWAAAYRVAHALLFGQVRR</sequence>
<name>A0A975C2W4_9CAUL</name>